<dbReference type="InterPro" id="IPR016024">
    <property type="entry name" value="ARM-type_fold"/>
</dbReference>
<dbReference type="EMBL" id="JAUUTY010000007">
    <property type="protein sequence ID" value="KAK1612216.1"/>
    <property type="molecule type" value="Genomic_DNA"/>
</dbReference>
<accession>A0AAD8VNX1</accession>
<sequence>MVAEMGEAPAATVEAGGGHGDALKVLESLASSSLVCSVPQFPTKWNAVKDKLQQLCSGLNLLRNGVDAGDSEENEGEEHHVLVQFLQSASATVRSILAVASQCGDGTYKGGRLRLRSDMDSLSAKLDAHVRQLKEMATSSSGAPAPSQAIVAVRPGADAGVGEKRFFLKDLFSRIRVGGPVQRAQALSTICELMAEDEACVRVVAIDIDDGVAMLAGFLESQDPRIQEEAAGAVAVVASSDSYRGMLVKAGVIAPLVQLLENAAAVATARARESAAQALRELTENSDNVWAVCAHGGVTTLLRAVADAGSGGRLLGSSFAVLRNLSRVEEVKVFMVEQGVVTELVKLSQKMEEVRKLGAVELLHSMALDDADVREEAIGMGVIQSLLQLIYPDLPYSYKAREVALAAIWFFCFSSASSIDDLTSSDVLGWLLFYLNNGDYAVLECTLKILRHLSEVSEEYCRMMGRAGYFSALASLLGAKSFRVREMAAQVLSSLLSNHPNRVIFIQDGDNLDRLLQLLDPSEGKLMAKGLILSAIVALAETNSGRKKIVSSEHFSTLKELADSGDYDAKKVVKKIANNRLQSMFSKIWRIVYHISYAYASAAALETSLLK</sequence>
<dbReference type="PANTHER" id="PTHR46043">
    <property type="entry name" value="ARM REPEAT SUPERFAMILY PROTEIN"/>
    <property type="match status" value="1"/>
</dbReference>
<evidence type="ECO:0000259" key="2">
    <source>
        <dbReference type="Pfam" id="PF23005"/>
    </source>
</evidence>
<comment type="caution">
    <text evidence="3">The sequence shown here is derived from an EMBL/GenBank/DDBJ whole genome shotgun (WGS) entry which is preliminary data.</text>
</comment>
<dbReference type="SUPFAM" id="SSF48371">
    <property type="entry name" value="ARM repeat"/>
    <property type="match status" value="1"/>
</dbReference>
<feature type="domain" description="DUF7032" evidence="2">
    <location>
        <begin position="23"/>
        <end position="139"/>
    </location>
</feature>
<dbReference type="Proteomes" id="UP001231189">
    <property type="component" value="Unassembled WGS sequence"/>
</dbReference>
<dbReference type="InterPro" id="IPR000225">
    <property type="entry name" value="Armadillo"/>
</dbReference>
<organism evidence="3 4">
    <name type="scientific">Lolium multiflorum</name>
    <name type="common">Italian ryegrass</name>
    <name type="synonym">Lolium perenne subsp. multiflorum</name>
    <dbReference type="NCBI Taxonomy" id="4521"/>
    <lineage>
        <taxon>Eukaryota</taxon>
        <taxon>Viridiplantae</taxon>
        <taxon>Streptophyta</taxon>
        <taxon>Embryophyta</taxon>
        <taxon>Tracheophyta</taxon>
        <taxon>Spermatophyta</taxon>
        <taxon>Magnoliopsida</taxon>
        <taxon>Liliopsida</taxon>
        <taxon>Poales</taxon>
        <taxon>Poaceae</taxon>
        <taxon>BOP clade</taxon>
        <taxon>Pooideae</taxon>
        <taxon>Poodae</taxon>
        <taxon>Poeae</taxon>
        <taxon>Poeae Chloroplast Group 2 (Poeae type)</taxon>
        <taxon>Loliodinae</taxon>
        <taxon>Loliinae</taxon>
        <taxon>Lolium</taxon>
    </lineage>
</organism>
<dbReference type="InterPro" id="IPR054296">
    <property type="entry name" value="DUF7032"/>
</dbReference>
<dbReference type="Gene3D" id="1.25.10.10">
    <property type="entry name" value="Leucine-rich Repeat Variant"/>
    <property type="match status" value="2"/>
</dbReference>
<reference evidence="3" key="1">
    <citation type="submission" date="2023-07" db="EMBL/GenBank/DDBJ databases">
        <title>A chromosome-level genome assembly of Lolium multiflorum.</title>
        <authorList>
            <person name="Chen Y."/>
            <person name="Copetti D."/>
            <person name="Kolliker R."/>
            <person name="Studer B."/>
        </authorList>
    </citation>
    <scope>NUCLEOTIDE SEQUENCE</scope>
    <source>
        <strain evidence="3">02402/16</strain>
        <tissue evidence="3">Leaf</tissue>
    </source>
</reference>
<gene>
    <name evidence="3" type="ORF">QYE76_035889</name>
</gene>
<proteinExistence type="predicted"/>
<dbReference type="PROSITE" id="PS50176">
    <property type="entry name" value="ARM_REPEAT"/>
    <property type="match status" value="1"/>
</dbReference>
<feature type="repeat" description="ARM" evidence="1">
    <location>
        <begin position="251"/>
        <end position="297"/>
    </location>
</feature>
<evidence type="ECO:0000313" key="4">
    <source>
        <dbReference type="Proteomes" id="UP001231189"/>
    </source>
</evidence>
<protein>
    <recommendedName>
        <fullName evidence="2">DUF7032 domain-containing protein</fullName>
    </recommendedName>
</protein>
<name>A0AAD8VNX1_LOLMU</name>
<dbReference type="AlphaFoldDB" id="A0AAD8VNX1"/>
<evidence type="ECO:0000256" key="1">
    <source>
        <dbReference type="PROSITE-ProRule" id="PRU00259"/>
    </source>
</evidence>
<dbReference type="Pfam" id="PF23005">
    <property type="entry name" value="DUF7032"/>
    <property type="match status" value="1"/>
</dbReference>
<dbReference type="SMART" id="SM00185">
    <property type="entry name" value="ARM"/>
    <property type="match status" value="5"/>
</dbReference>
<keyword evidence="4" id="KW-1185">Reference proteome</keyword>
<evidence type="ECO:0000313" key="3">
    <source>
        <dbReference type="EMBL" id="KAK1612216.1"/>
    </source>
</evidence>
<dbReference type="PANTHER" id="PTHR46043:SF3">
    <property type="entry name" value="OS02G0160250 PROTEIN"/>
    <property type="match status" value="1"/>
</dbReference>
<dbReference type="InterPro" id="IPR011989">
    <property type="entry name" value="ARM-like"/>
</dbReference>